<dbReference type="InterPro" id="IPR006483">
    <property type="entry name" value="CRISPR-assoc_Cas3_HD"/>
</dbReference>
<organism evidence="12 13">
    <name type="scientific">Jatrophihabitans lederbergiae</name>
    <dbReference type="NCBI Taxonomy" id="3075547"/>
    <lineage>
        <taxon>Bacteria</taxon>
        <taxon>Bacillati</taxon>
        <taxon>Actinomycetota</taxon>
        <taxon>Actinomycetes</taxon>
        <taxon>Jatrophihabitantales</taxon>
        <taxon>Jatrophihabitantaceae</taxon>
        <taxon>Jatrophihabitans</taxon>
    </lineage>
</organism>
<evidence type="ECO:0000256" key="2">
    <source>
        <dbReference type="ARBA" id="ARBA00009046"/>
    </source>
</evidence>
<dbReference type="CDD" id="cd09641">
    <property type="entry name" value="Cas3''_I"/>
    <property type="match status" value="1"/>
</dbReference>
<dbReference type="InterPro" id="IPR038257">
    <property type="entry name" value="CRISPR-assoc_Cas3_HD_sf"/>
</dbReference>
<dbReference type="Pfam" id="PF18019">
    <property type="entry name" value="Cas3_HD"/>
    <property type="match status" value="1"/>
</dbReference>
<dbReference type="NCBIfam" id="TIGR01587">
    <property type="entry name" value="cas3_core"/>
    <property type="match status" value="1"/>
</dbReference>
<keyword evidence="4" id="KW-0479">Metal-binding</keyword>
<dbReference type="InterPro" id="IPR041372">
    <property type="entry name" value="Cas3_C"/>
</dbReference>
<evidence type="ECO:0000256" key="7">
    <source>
        <dbReference type="ARBA" id="ARBA00022806"/>
    </source>
</evidence>
<dbReference type="PROSITE" id="PS51643">
    <property type="entry name" value="HD_CAS3"/>
    <property type="match status" value="1"/>
</dbReference>
<accession>A0ABU2JFP1</accession>
<dbReference type="PANTHER" id="PTHR47963:SF9">
    <property type="entry name" value="CRISPR-ASSOCIATED ENDONUCLEASE_HELICASE CAS3"/>
    <property type="match status" value="1"/>
</dbReference>
<evidence type="ECO:0000259" key="11">
    <source>
        <dbReference type="PROSITE" id="PS51643"/>
    </source>
</evidence>
<dbReference type="SMART" id="SM00490">
    <property type="entry name" value="HELICc"/>
    <property type="match status" value="1"/>
</dbReference>
<evidence type="ECO:0000256" key="10">
    <source>
        <dbReference type="SAM" id="MobiDB-lite"/>
    </source>
</evidence>
<dbReference type="Gene3D" id="3.40.50.300">
    <property type="entry name" value="P-loop containing nucleotide triphosphate hydrolases"/>
    <property type="match status" value="2"/>
</dbReference>
<evidence type="ECO:0000256" key="9">
    <source>
        <dbReference type="ARBA" id="ARBA00023118"/>
    </source>
</evidence>
<gene>
    <name evidence="12" type="primary">cas3</name>
    <name evidence="12" type="ORF">RM423_20690</name>
</gene>
<proteinExistence type="inferred from homology"/>
<comment type="similarity">
    <text evidence="1">In the N-terminal section; belongs to the CRISPR-associated nuclease Cas3-HD family.</text>
</comment>
<name>A0ABU2JFP1_9ACTN</name>
<dbReference type="Pfam" id="PF18395">
    <property type="entry name" value="Cas3_C"/>
    <property type="match status" value="1"/>
</dbReference>
<dbReference type="Gene3D" id="1.10.3210.30">
    <property type="match status" value="1"/>
</dbReference>
<dbReference type="InterPro" id="IPR027417">
    <property type="entry name" value="P-loop_NTPase"/>
</dbReference>
<keyword evidence="6" id="KW-0378">Hydrolase</keyword>
<comment type="caution">
    <text evidence="12">The sequence shown here is derived from an EMBL/GenBank/DDBJ whole genome shotgun (WGS) entry which is preliminary data.</text>
</comment>
<keyword evidence="8" id="KW-0067">ATP-binding</keyword>
<feature type="compositionally biased region" description="Basic and acidic residues" evidence="10">
    <location>
        <begin position="1"/>
        <end position="19"/>
    </location>
</feature>
<dbReference type="InterPro" id="IPR006474">
    <property type="entry name" value="Helicase_Cas3_CRISPR-ass_core"/>
</dbReference>
<keyword evidence="7" id="KW-0347">Helicase</keyword>
<dbReference type="Proteomes" id="UP001183176">
    <property type="component" value="Unassembled WGS sequence"/>
</dbReference>
<feature type="region of interest" description="Disordered" evidence="10">
    <location>
        <begin position="1"/>
        <end position="22"/>
    </location>
</feature>
<evidence type="ECO:0000256" key="8">
    <source>
        <dbReference type="ARBA" id="ARBA00022840"/>
    </source>
</evidence>
<dbReference type="Pfam" id="PF00270">
    <property type="entry name" value="DEAD"/>
    <property type="match status" value="1"/>
</dbReference>
<reference evidence="13" key="1">
    <citation type="submission" date="2023-07" db="EMBL/GenBank/DDBJ databases">
        <title>30 novel species of actinomycetes from the DSMZ collection.</title>
        <authorList>
            <person name="Nouioui I."/>
        </authorList>
    </citation>
    <scope>NUCLEOTIDE SEQUENCE [LARGE SCALE GENOMIC DNA]</scope>
    <source>
        <strain evidence="13">DSM 44399</strain>
    </source>
</reference>
<evidence type="ECO:0000256" key="1">
    <source>
        <dbReference type="ARBA" id="ARBA00006847"/>
    </source>
</evidence>
<sequence length="948" mass="102013">MSENLDRLWAKTDTSEHRHGATPQPHRIIAHLTDTSEVAGVMYDQWLAPIVKARIDGLAPRRSALTGRNLLRWLAGIHDIGKISPAFQSKNKALSAELRHGLADDATAITAQDSLDWRHTLAGGRFLLDALACTGWSQHAEWISSVVGGHHGLWEEESAYRVKGSQSKRRHGGDEWEALRREALDQITVNTGVADVDGHFYPMLSPSPADVVLLTGLVIVADWVASNGDVMPGIWGDDRESLEQARARAERAWRTLRMHGGWNPAGLLDEDVFGTRFPHIADPRPVQQLAVDIASTMPRAGLMIVEAPMGEGKTELSLAVAEILAKRFGSDGVFFGLPTQATADAILARFVPWLASVAPGSPVALAHGKAMINQTMRDLPSWSPAGVGVDCCTGPELAAVSGWFRSSKRLLLSPFVVGTIDNVLLSGSKVRHGALRFLGLTGKVVILDEVHAADIYMSEFLERALSWLGAAGVPVILMSATLPSVQRLGLIEAYAGLDDGTGVTLLDDVDGYPRITTALAATSNAPAVISARSPKPNPATSKTSLDVRVRVLHEQSLTARGSDVADSDVADLIDHKLSGGGCALVIRNTVGRAQSLYATLKTRFPAATVVLFHSRFTAGHKDAIATQILNRLGNSTKVGVHRPGTEERFIVVATQVAEQSLDIDADILITDLCPIDLLLQRIGRMWRHRDNDPHRCTGFIEPEVWVTRMHAAPNDYANPTPLSAIYPIALLTRTAHLVQRLNGHTISLPVDIPALVSEVYDRTADIPESESEDADYDRDQHIRETTARNAAIRKATDAGIATSLPAAHGLNASSVGERVMVRDGGISVEAVLLSQRHGGYLLHASDDPESAQMLTGDGSVGSTDMDTIAGIVASTVRIPASVLIGPVLDLGPLPSWVGHPWLKESRALVLGPDDTAVLSHMEDDGSTREYLVSYSRETGLSWGPPASR</sequence>
<keyword evidence="3" id="KW-0540">Nuclease</keyword>
<keyword evidence="9" id="KW-0051">Antiviral defense</keyword>
<dbReference type="NCBIfam" id="TIGR01596">
    <property type="entry name" value="cas3_HD"/>
    <property type="match status" value="1"/>
</dbReference>
<dbReference type="SMART" id="SM00487">
    <property type="entry name" value="DEXDc"/>
    <property type="match status" value="1"/>
</dbReference>
<evidence type="ECO:0000256" key="3">
    <source>
        <dbReference type="ARBA" id="ARBA00022722"/>
    </source>
</evidence>
<dbReference type="InterPro" id="IPR011545">
    <property type="entry name" value="DEAD/DEAH_box_helicase_dom"/>
</dbReference>
<dbReference type="InterPro" id="IPR001650">
    <property type="entry name" value="Helicase_C-like"/>
</dbReference>
<evidence type="ECO:0000256" key="5">
    <source>
        <dbReference type="ARBA" id="ARBA00022741"/>
    </source>
</evidence>
<dbReference type="SUPFAM" id="SSF52540">
    <property type="entry name" value="P-loop containing nucleoside triphosphate hydrolases"/>
    <property type="match status" value="1"/>
</dbReference>
<evidence type="ECO:0000256" key="6">
    <source>
        <dbReference type="ARBA" id="ARBA00022801"/>
    </source>
</evidence>
<dbReference type="PANTHER" id="PTHR47963">
    <property type="entry name" value="DEAD-BOX ATP-DEPENDENT RNA HELICASE 47, MITOCHONDRIAL"/>
    <property type="match status" value="1"/>
</dbReference>
<evidence type="ECO:0000313" key="13">
    <source>
        <dbReference type="Proteomes" id="UP001183176"/>
    </source>
</evidence>
<dbReference type="Pfam" id="PF22590">
    <property type="entry name" value="Cas3-like_C_2"/>
    <property type="match status" value="1"/>
</dbReference>
<evidence type="ECO:0000313" key="12">
    <source>
        <dbReference type="EMBL" id="MDT0263795.1"/>
    </source>
</evidence>
<feature type="domain" description="HD Cas3-type" evidence="11">
    <location>
        <begin position="21"/>
        <end position="224"/>
    </location>
</feature>
<comment type="similarity">
    <text evidence="2">In the central section; belongs to the CRISPR-associated helicase Cas3 family.</text>
</comment>
<keyword evidence="5" id="KW-0547">Nucleotide-binding</keyword>
<keyword evidence="13" id="KW-1185">Reference proteome</keyword>
<dbReference type="InterPro" id="IPR054712">
    <property type="entry name" value="Cas3-like_dom"/>
</dbReference>
<protein>
    <submittedName>
        <fullName evidence="12">CRISPR-associated helicase Cas3</fullName>
    </submittedName>
</protein>
<evidence type="ECO:0000256" key="4">
    <source>
        <dbReference type="ARBA" id="ARBA00022723"/>
    </source>
</evidence>
<dbReference type="InterPro" id="IPR050547">
    <property type="entry name" value="DEAD_box_RNA_helicases"/>
</dbReference>
<dbReference type="EMBL" id="JAVREH010000052">
    <property type="protein sequence ID" value="MDT0263795.1"/>
    <property type="molecule type" value="Genomic_DNA"/>
</dbReference>
<dbReference type="RefSeq" id="WP_311424939.1">
    <property type="nucleotide sequence ID" value="NZ_JAVREH010000052.1"/>
</dbReference>
<dbReference type="InterPro" id="IPR014001">
    <property type="entry name" value="Helicase_ATP-bd"/>
</dbReference>